<dbReference type="EMBL" id="JAWDKB010000002">
    <property type="protein sequence ID" value="MDV0443264.1"/>
    <property type="molecule type" value="Genomic_DNA"/>
</dbReference>
<gene>
    <name evidence="1" type="ORF">McpCs1_06340</name>
</gene>
<reference evidence="1 2" key="1">
    <citation type="submission" date="2023-06" db="EMBL/GenBank/DDBJ databases">
        <title>Genome sequence of Methancorpusculaceae sp. Cs1.</title>
        <authorList>
            <person name="Protasov E."/>
            <person name="Platt K."/>
            <person name="Poehlein A."/>
            <person name="Daniel R."/>
            <person name="Brune A."/>
        </authorList>
    </citation>
    <scope>NUCLEOTIDE SEQUENCE [LARGE SCALE GENOMIC DNA]</scope>
    <source>
        <strain evidence="1 2">Cs1</strain>
    </source>
</reference>
<dbReference type="InterPro" id="IPR014998">
    <property type="entry name" value="DUF1848"/>
</dbReference>
<dbReference type="AlphaFoldDB" id="A0AAE4MFH9"/>
<evidence type="ECO:0000313" key="1">
    <source>
        <dbReference type="EMBL" id="MDV0443264.1"/>
    </source>
</evidence>
<protein>
    <recommendedName>
        <fullName evidence="3">DUF1848 domain-containing protein</fullName>
    </recommendedName>
</protein>
<sequence length="300" mass="34178">MIISASRRTDIPTCFPEWFCRRLSEGFCYVRNPYSQKITHVSLKAEHVDAIVFWTKNAGPLLPHLSRLDATGIPYYFQYTITPYGPDIETNLNKDHCIENFLELSDRIGKDRVLWRYDPILVTKKYSTEFHEEAFAKFCEKFSNATTRCTISFVDAYFSSPFRECTVSEMNTLAEKFSAIAENFGLPFFSCAERHCLSAFGITPSSCTDKNLCEDMCGHTLSLKKDLNQRPSCNCVESVDIGGYHTCRNGCLYCYASGGSVPKEHDSLSPLIFGIPGENEKIYDQNTLKSHDYQTNLFFT</sequence>
<dbReference type="Proteomes" id="UP001283212">
    <property type="component" value="Unassembled WGS sequence"/>
</dbReference>
<evidence type="ECO:0000313" key="2">
    <source>
        <dbReference type="Proteomes" id="UP001283212"/>
    </source>
</evidence>
<dbReference type="RefSeq" id="WP_338095791.1">
    <property type="nucleotide sequence ID" value="NZ_JAWDKB010000002.1"/>
</dbReference>
<accession>A0AAE4MFH9</accession>
<comment type="caution">
    <text evidence="1">The sequence shown here is derived from an EMBL/GenBank/DDBJ whole genome shotgun (WGS) entry which is preliminary data.</text>
</comment>
<dbReference type="Pfam" id="PF08902">
    <property type="entry name" value="DUF1848"/>
    <property type="match status" value="1"/>
</dbReference>
<evidence type="ECO:0008006" key="3">
    <source>
        <dbReference type="Google" id="ProtNLM"/>
    </source>
</evidence>
<organism evidence="1 2">
    <name type="scientific">Methanorbis rubei</name>
    <dbReference type="NCBI Taxonomy" id="3028300"/>
    <lineage>
        <taxon>Archaea</taxon>
        <taxon>Methanobacteriati</taxon>
        <taxon>Methanobacteriota</taxon>
        <taxon>Stenosarchaea group</taxon>
        <taxon>Methanomicrobia</taxon>
        <taxon>Methanomicrobiales</taxon>
        <taxon>Methanocorpusculaceae</taxon>
        <taxon>Methanorbis</taxon>
    </lineage>
</organism>
<proteinExistence type="predicted"/>
<keyword evidence="2" id="KW-1185">Reference proteome</keyword>
<name>A0AAE4MFH9_9EURY</name>